<dbReference type="RefSeq" id="WP_255911744.1">
    <property type="nucleotide sequence ID" value="NZ_JANFQO010000003.1"/>
</dbReference>
<dbReference type="SUPFAM" id="SSF56436">
    <property type="entry name" value="C-type lectin-like"/>
    <property type="match status" value="1"/>
</dbReference>
<dbReference type="Proteomes" id="UP001165498">
    <property type="component" value="Unassembled WGS sequence"/>
</dbReference>
<accession>A0ABT1QNC1</accession>
<name>A0ABT1QNC1_9GAMM</name>
<evidence type="ECO:0000259" key="2">
    <source>
        <dbReference type="Pfam" id="PF03781"/>
    </source>
</evidence>
<dbReference type="PANTHER" id="PTHR23150">
    <property type="entry name" value="SULFATASE MODIFYING FACTOR 1, 2"/>
    <property type="match status" value="1"/>
</dbReference>
<keyword evidence="1" id="KW-0732">Signal</keyword>
<feature type="chain" id="PRO_5045563504" evidence="1">
    <location>
        <begin position="33"/>
        <end position="332"/>
    </location>
</feature>
<dbReference type="Pfam" id="PF03781">
    <property type="entry name" value="FGE-sulfatase"/>
    <property type="match status" value="1"/>
</dbReference>
<protein>
    <submittedName>
        <fullName evidence="3">Formylglycine-generating enzyme family protein</fullName>
    </submittedName>
</protein>
<dbReference type="InterPro" id="IPR042095">
    <property type="entry name" value="SUMF_sf"/>
</dbReference>
<gene>
    <name evidence="3" type="ORF">NM961_04410</name>
</gene>
<reference evidence="3" key="1">
    <citation type="submission" date="2022-07" db="EMBL/GenBank/DDBJ databases">
        <title>Tahibacter sp., a new gammaproteobacterium isolated from the silt sample collected at pig farm.</title>
        <authorList>
            <person name="Chen H."/>
        </authorList>
    </citation>
    <scope>NUCLEOTIDE SEQUENCE</scope>
    <source>
        <strain evidence="3">P2K</strain>
    </source>
</reference>
<dbReference type="InterPro" id="IPR051043">
    <property type="entry name" value="Sulfatase_Mod_Factor_Kinase"/>
</dbReference>
<proteinExistence type="predicted"/>
<comment type="caution">
    <text evidence="3">The sequence shown here is derived from an EMBL/GenBank/DDBJ whole genome shotgun (WGS) entry which is preliminary data.</text>
</comment>
<dbReference type="InterPro" id="IPR005532">
    <property type="entry name" value="SUMF_dom"/>
</dbReference>
<evidence type="ECO:0000313" key="3">
    <source>
        <dbReference type="EMBL" id="MCQ4163947.1"/>
    </source>
</evidence>
<evidence type="ECO:0000256" key="1">
    <source>
        <dbReference type="SAM" id="SignalP"/>
    </source>
</evidence>
<dbReference type="EMBL" id="JANFQO010000003">
    <property type="protein sequence ID" value="MCQ4163947.1"/>
    <property type="molecule type" value="Genomic_DNA"/>
</dbReference>
<sequence length="332" mass="35699">MRPIPSMHRRRVHCARNGLAALLLAAAAAAPAAREFRDTLADGSPGPVLVEVPAGRVRLGSPDSEAGRRPAEGPVHEVSVGAFALGRTEVSRGEFAAFVRATGYVTDAERDTPVPDKSDTYGCFVPVGSLKPEWKRGSSWRAFGVAQDDRHPVACISWNDAHAYVSWLGRATGKAYRLPTEAEQEYAIRAGSTTPWPWGENPDGGCRFANGADISGRAYARSAFGVVSTVMFASSHCDDGHGATAPVASLAPNAFGLYDTVGNVSEWSGDCYIPYARQLAGERPAAVADCVRYAIRGMAWSDEPVWLRSAIRMLLPRTSRYHNVGLRVARDL</sequence>
<feature type="signal peptide" evidence="1">
    <location>
        <begin position="1"/>
        <end position="32"/>
    </location>
</feature>
<dbReference type="PANTHER" id="PTHR23150:SF19">
    <property type="entry name" value="FORMYLGLYCINE-GENERATING ENZYME"/>
    <property type="match status" value="1"/>
</dbReference>
<dbReference type="Gene3D" id="3.90.1580.10">
    <property type="entry name" value="paralog of FGE (formylglycine-generating enzyme)"/>
    <property type="match status" value="1"/>
</dbReference>
<feature type="domain" description="Sulfatase-modifying factor enzyme-like" evidence="2">
    <location>
        <begin position="48"/>
        <end position="330"/>
    </location>
</feature>
<dbReference type="InterPro" id="IPR016187">
    <property type="entry name" value="CTDL_fold"/>
</dbReference>
<keyword evidence="4" id="KW-1185">Reference proteome</keyword>
<evidence type="ECO:0000313" key="4">
    <source>
        <dbReference type="Proteomes" id="UP001165498"/>
    </source>
</evidence>
<organism evidence="3 4">
    <name type="scientific">Tahibacter harae</name>
    <dbReference type="NCBI Taxonomy" id="2963937"/>
    <lineage>
        <taxon>Bacteria</taxon>
        <taxon>Pseudomonadati</taxon>
        <taxon>Pseudomonadota</taxon>
        <taxon>Gammaproteobacteria</taxon>
        <taxon>Lysobacterales</taxon>
        <taxon>Rhodanobacteraceae</taxon>
        <taxon>Tahibacter</taxon>
    </lineage>
</organism>